<sequence>MRKNIFILILILISAVTLGTCSSDNEEFKICANKCPEESPWKVESLNLGLPCFSTKEACLEWAAKNGYGDKPCIECD</sequence>
<dbReference type="RefSeq" id="WP_342160570.1">
    <property type="nucleotide sequence ID" value="NZ_JBCDNA010000002.1"/>
</dbReference>
<protein>
    <recommendedName>
        <fullName evidence="4">Lipoprotein</fullName>
    </recommendedName>
</protein>
<dbReference type="Proteomes" id="UP001474120">
    <property type="component" value="Unassembled WGS sequence"/>
</dbReference>
<keyword evidence="3" id="KW-1185">Reference proteome</keyword>
<name>A0ABU9L2W2_9FLAO</name>
<evidence type="ECO:0000256" key="1">
    <source>
        <dbReference type="SAM" id="SignalP"/>
    </source>
</evidence>
<dbReference type="EMBL" id="JBCDNA010000002">
    <property type="protein sequence ID" value="MEL4456433.1"/>
    <property type="molecule type" value="Genomic_DNA"/>
</dbReference>
<keyword evidence="1" id="KW-0732">Signal</keyword>
<reference evidence="2 3" key="1">
    <citation type="submission" date="2024-04" db="EMBL/GenBank/DDBJ databases">
        <title>whole genome sequencing of Lutimonas vermicola strain IMCC1616.</title>
        <authorList>
            <person name="Bae S.S."/>
        </authorList>
    </citation>
    <scope>NUCLEOTIDE SEQUENCE [LARGE SCALE GENOMIC DNA]</scope>
    <source>
        <strain evidence="2 3">IMCC1616</strain>
    </source>
</reference>
<organism evidence="2 3">
    <name type="scientific">Lutimonas vermicola</name>
    <dbReference type="NCBI Taxonomy" id="414288"/>
    <lineage>
        <taxon>Bacteria</taxon>
        <taxon>Pseudomonadati</taxon>
        <taxon>Bacteroidota</taxon>
        <taxon>Flavobacteriia</taxon>
        <taxon>Flavobacteriales</taxon>
        <taxon>Flavobacteriaceae</taxon>
        <taxon>Lutimonas</taxon>
    </lineage>
</organism>
<gene>
    <name evidence="2" type="ORF">AABB81_11030</name>
</gene>
<accession>A0ABU9L2W2</accession>
<evidence type="ECO:0008006" key="4">
    <source>
        <dbReference type="Google" id="ProtNLM"/>
    </source>
</evidence>
<feature type="chain" id="PRO_5045531254" description="Lipoprotein" evidence="1">
    <location>
        <begin position="20"/>
        <end position="77"/>
    </location>
</feature>
<proteinExistence type="predicted"/>
<comment type="caution">
    <text evidence="2">The sequence shown here is derived from an EMBL/GenBank/DDBJ whole genome shotgun (WGS) entry which is preliminary data.</text>
</comment>
<evidence type="ECO:0000313" key="2">
    <source>
        <dbReference type="EMBL" id="MEL4456433.1"/>
    </source>
</evidence>
<feature type="signal peptide" evidence="1">
    <location>
        <begin position="1"/>
        <end position="19"/>
    </location>
</feature>
<evidence type="ECO:0000313" key="3">
    <source>
        <dbReference type="Proteomes" id="UP001474120"/>
    </source>
</evidence>